<evidence type="ECO:0000259" key="1">
    <source>
        <dbReference type="Pfam" id="PF03478"/>
    </source>
</evidence>
<dbReference type="OMA" id="YNECHTI"/>
<proteinExistence type="predicted"/>
<dbReference type="STRING" id="74649.A0A2P6R3R2"/>
<organism evidence="2 3">
    <name type="scientific">Rosa chinensis</name>
    <name type="common">China rose</name>
    <dbReference type="NCBI Taxonomy" id="74649"/>
    <lineage>
        <taxon>Eukaryota</taxon>
        <taxon>Viridiplantae</taxon>
        <taxon>Streptophyta</taxon>
        <taxon>Embryophyta</taxon>
        <taxon>Tracheophyta</taxon>
        <taxon>Spermatophyta</taxon>
        <taxon>Magnoliopsida</taxon>
        <taxon>eudicotyledons</taxon>
        <taxon>Gunneridae</taxon>
        <taxon>Pentapetalae</taxon>
        <taxon>rosids</taxon>
        <taxon>fabids</taxon>
        <taxon>Rosales</taxon>
        <taxon>Rosaceae</taxon>
        <taxon>Rosoideae</taxon>
        <taxon>Rosoideae incertae sedis</taxon>
        <taxon>Rosa</taxon>
    </lineage>
</organism>
<dbReference type="Pfam" id="PF03478">
    <property type="entry name" value="Beta-prop_KIB1-4"/>
    <property type="match status" value="1"/>
</dbReference>
<protein>
    <recommendedName>
        <fullName evidence="1">KIB1-4 beta-propeller domain-containing protein</fullName>
    </recommendedName>
</protein>
<sequence length="333" mass="37717">MVYSLSEGETYTNVQLPVPYDRRCCGSSHGWLATAHENFAITLLNPFRKAAAIHLPPLTTPHNLRDYQFGLQKFQDQLKKRYDYYVCKVILSADPSLNPHNYVVVATYDYCCRLAFIKAGQRDWTYVEKTYMFSDAIFHRNEIYAVGLGGIIASVDVNSSNDPSRPPKAIPLTRLRPMEHPLFPYKADKAYLVESTNGDLLHVRRFLKRKEGLDQKLGVINFVVYKVLFIDNDGTFVRQDLIDSIGDDALFLGDNHSISVSASNFPRCQPNSIYFTNDIMKGGMGIFNLADKTATQHYPLNPSESAQMEYIAVLVPSEDCISPGLVELKRIRN</sequence>
<reference evidence="2 3" key="1">
    <citation type="journal article" date="2018" name="Nat. Genet.">
        <title>The Rosa genome provides new insights in the design of modern roses.</title>
        <authorList>
            <person name="Bendahmane M."/>
        </authorList>
    </citation>
    <scope>NUCLEOTIDE SEQUENCE [LARGE SCALE GENOMIC DNA]</scope>
    <source>
        <strain evidence="3">cv. Old Blush</strain>
    </source>
</reference>
<gene>
    <name evidence="2" type="ORF">RchiOBHm_Chr4g0442931</name>
</gene>
<evidence type="ECO:0000313" key="2">
    <source>
        <dbReference type="EMBL" id="PRQ41066.1"/>
    </source>
</evidence>
<dbReference type="InterPro" id="IPR005174">
    <property type="entry name" value="KIB1-4_b-propeller"/>
</dbReference>
<feature type="domain" description="KIB1-4 beta-propeller" evidence="1">
    <location>
        <begin position="2"/>
        <end position="288"/>
    </location>
</feature>
<dbReference type="PANTHER" id="PTHR44259:SF93">
    <property type="entry name" value="PROTEIN, PUTATIVE (DUF295)-RELATED"/>
    <property type="match status" value="1"/>
</dbReference>
<dbReference type="InterPro" id="IPR050942">
    <property type="entry name" value="F-box_BR-signaling"/>
</dbReference>
<keyword evidence="3" id="KW-1185">Reference proteome</keyword>
<evidence type="ECO:0000313" key="3">
    <source>
        <dbReference type="Proteomes" id="UP000238479"/>
    </source>
</evidence>
<dbReference type="Proteomes" id="UP000238479">
    <property type="component" value="Chromosome 4"/>
</dbReference>
<dbReference type="Gramene" id="PRQ41066">
    <property type="protein sequence ID" value="PRQ41066"/>
    <property type="gene ID" value="RchiOBHm_Chr4g0442931"/>
</dbReference>
<accession>A0A2P6R3R2</accession>
<name>A0A2P6R3R2_ROSCH</name>
<dbReference type="AlphaFoldDB" id="A0A2P6R3R2"/>
<dbReference type="EMBL" id="PDCK01000042">
    <property type="protein sequence ID" value="PRQ41066.1"/>
    <property type="molecule type" value="Genomic_DNA"/>
</dbReference>
<dbReference type="PANTHER" id="PTHR44259">
    <property type="entry name" value="OS07G0183000 PROTEIN-RELATED"/>
    <property type="match status" value="1"/>
</dbReference>
<comment type="caution">
    <text evidence="2">The sequence shown here is derived from an EMBL/GenBank/DDBJ whole genome shotgun (WGS) entry which is preliminary data.</text>
</comment>